<feature type="domain" description="PH" evidence="2">
    <location>
        <begin position="3"/>
        <end position="133"/>
    </location>
</feature>
<evidence type="ECO:0000259" key="2">
    <source>
        <dbReference type="Pfam" id="PF26566"/>
    </source>
</evidence>
<comment type="caution">
    <text evidence="3">The sequence shown here is derived from an EMBL/GenBank/DDBJ whole genome shotgun (WGS) entry which is preliminary data.</text>
</comment>
<dbReference type="Pfam" id="PF26566">
    <property type="entry name" value="PH_40"/>
    <property type="match status" value="1"/>
</dbReference>
<keyword evidence="1" id="KW-1133">Transmembrane helix</keyword>
<protein>
    <recommendedName>
        <fullName evidence="2">PH domain-containing protein</fullName>
    </recommendedName>
</protein>
<feature type="transmembrane region" description="Helical" evidence="1">
    <location>
        <begin position="5"/>
        <end position="23"/>
    </location>
</feature>
<evidence type="ECO:0000256" key="1">
    <source>
        <dbReference type="SAM" id="Phobius"/>
    </source>
</evidence>
<accession>A0ABS9VGY1</accession>
<reference evidence="3" key="1">
    <citation type="submission" date="2022-03" db="EMBL/GenBank/DDBJ databases">
        <title>De novo assembled genomes of Belliella spp. (Cyclobacteriaceae) strains.</title>
        <authorList>
            <person name="Szabo A."/>
            <person name="Korponai K."/>
            <person name="Felfoldi T."/>
        </authorList>
    </citation>
    <scope>NUCLEOTIDE SEQUENCE</scope>
    <source>
        <strain evidence="3">DSM 111903</strain>
    </source>
</reference>
<dbReference type="Proteomes" id="UP001165430">
    <property type="component" value="Unassembled WGS sequence"/>
</dbReference>
<dbReference type="RefSeq" id="WP_241414568.1">
    <property type="nucleotide sequence ID" value="NZ_JAKZGO010000028.1"/>
</dbReference>
<keyword evidence="1" id="KW-0472">Membrane</keyword>
<dbReference type="EMBL" id="JAKZGO010000028">
    <property type="protein sequence ID" value="MCH7415700.1"/>
    <property type="molecule type" value="Genomic_DNA"/>
</dbReference>
<keyword evidence="1" id="KW-0812">Transmembrane</keyword>
<name>A0ABS9VGY1_9BACT</name>
<evidence type="ECO:0000313" key="3">
    <source>
        <dbReference type="EMBL" id="MCH7415700.1"/>
    </source>
</evidence>
<gene>
    <name evidence="3" type="ORF">MM213_19525</name>
</gene>
<sequence length="154" mass="18218">MIFYYVLVILGGAFYISCIKYGVIKYEKVMLISFVVFMIFLIPQLILHINYYRQNNGDVFIYDPLDQRIVINTKGESASFSFNEIELIKRFKSYPLAENRIQWFPWDNYNYSIIQLKNGQQFIITSLLVPNMDLPIDSGKIKLKKSFYPILENK</sequence>
<dbReference type="InterPro" id="IPR058916">
    <property type="entry name" value="PH_40"/>
</dbReference>
<proteinExistence type="predicted"/>
<evidence type="ECO:0000313" key="4">
    <source>
        <dbReference type="Proteomes" id="UP001165430"/>
    </source>
</evidence>
<organism evidence="3 4">
    <name type="scientific">Belliella alkalica</name>
    <dbReference type="NCBI Taxonomy" id="1730871"/>
    <lineage>
        <taxon>Bacteria</taxon>
        <taxon>Pseudomonadati</taxon>
        <taxon>Bacteroidota</taxon>
        <taxon>Cytophagia</taxon>
        <taxon>Cytophagales</taxon>
        <taxon>Cyclobacteriaceae</taxon>
        <taxon>Belliella</taxon>
    </lineage>
</organism>
<feature type="transmembrane region" description="Helical" evidence="1">
    <location>
        <begin position="29"/>
        <end position="47"/>
    </location>
</feature>
<keyword evidence="4" id="KW-1185">Reference proteome</keyword>